<reference evidence="1" key="1">
    <citation type="submission" date="2021-06" db="EMBL/GenBank/DDBJ databases">
        <authorList>
            <person name="Kallberg Y."/>
            <person name="Tangrot J."/>
            <person name="Rosling A."/>
        </authorList>
    </citation>
    <scope>NUCLEOTIDE SEQUENCE</scope>
    <source>
        <strain evidence="1">28 12/20/2015</strain>
    </source>
</reference>
<dbReference type="EMBL" id="CAJVPW010004215">
    <property type="protein sequence ID" value="CAG8536685.1"/>
    <property type="molecule type" value="Genomic_DNA"/>
</dbReference>
<evidence type="ECO:0000313" key="1">
    <source>
        <dbReference type="EMBL" id="CAG8536685.1"/>
    </source>
</evidence>
<proteinExistence type="predicted"/>
<gene>
    <name evidence="1" type="ORF">SPELUC_LOCUS4613</name>
</gene>
<comment type="caution">
    <text evidence="1">The sequence shown here is derived from an EMBL/GenBank/DDBJ whole genome shotgun (WGS) entry which is preliminary data.</text>
</comment>
<feature type="non-terminal residue" evidence="1">
    <location>
        <position position="254"/>
    </location>
</feature>
<name>A0ACA9LPA2_9GLOM</name>
<protein>
    <submittedName>
        <fullName evidence="1">4315_t:CDS:1</fullName>
    </submittedName>
</protein>
<dbReference type="Proteomes" id="UP000789366">
    <property type="component" value="Unassembled WGS sequence"/>
</dbReference>
<accession>A0ACA9LPA2</accession>
<keyword evidence="2" id="KW-1185">Reference proteome</keyword>
<evidence type="ECO:0000313" key="2">
    <source>
        <dbReference type="Proteomes" id="UP000789366"/>
    </source>
</evidence>
<sequence length="254" mass="28973">MSSSGPKDQTKILIDNTDTPHSGKEISKYVFSPNMQYIVTWSEADKSIVGWTITNEPSAEPINSLNIDALNIDNLKQIDLLGASDWQNHVGYFAVIDITTKSRQKLSARGLKDNKLNRLGEDIAFLENGDLVITKKFPVYRAYIFTKSMLNGKYKWVCKNSIELEKYWKCQINKNGTLFMEFMTPKGITQWNLVTLKLEMQYITNLYLSSNSNYSLFLEMNSDKTLLAAAFDTKDYDKIAVYVYSTKTGMEVAK</sequence>
<organism evidence="1 2">
    <name type="scientific">Cetraspora pellucida</name>
    <dbReference type="NCBI Taxonomy" id="1433469"/>
    <lineage>
        <taxon>Eukaryota</taxon>
        <taxon>Fungi</taxon>
        <taxon>Fungi incertae sedis</taxon>
        <taxon>Mucoromycota</taxon>
        <taxon>Glomeromycotina</taxon>
        <taxon>Glomeromycetes</taxon>
        <taxon>Diversisporales</taxon>
        <taxon>Gigasporaceae</taxon>
        <taxon>Cetraspora</taxon>
    </lineage>
</organism>